<evidence type="ECO:0000313" key="5">
    <source>
        <dbReference type="Proteomes" id="UP000182945"/>
    </source>
</evidence>
<dbReference type="GO" id="GO:0003677">
    <property type="term" value="F:DNA binding"/>
    <property type="evidence" value="ECO:0007669"/>
    <property type="project" value="UniProtKB-KW"/>
</dbReference>
<keyword evidence="6" id="KW-1185">Reference proteome</keyword>
<feature type="domain" description="HTH cro/C1-type" evidence="2">
    <location>
        <begin position="10"/>
        <end position="64"/>
    </location>
</feature>
<dbReference type="RefSeq" id="WP_019375449.1">
    <property type="nucleotide sequence ID" value="NZ_CP017962.1"/>
</dbReference>
<dbReference type="Pfam" id="PF01381">
    <property type="entry name" value="HTH_3"/>
    <property type="match status" value="1"/>
</dbReference>
<evidence type="ECO:0000313" key="6">
    <source>
        <dbReference type="Proteomes" id="UP000621631"/>
    </source>
</evidence>
<dbReference type="SUPFAM" id="SSF47413">
    <property type="entry name" value="lambda repressor-like DNA-binding domains"/>
    <property type="match status" value="1"/>
</dbReference>
<dbReference type="PANTHER" id="PTHR46558">
    <property type="entry name" value="TRACRIPTIONAL REGULATORY PROTEIN-RELATED-RELATED"/>
    <property type="match status" value="1"/>
</dbReference>
<sequence>MSVDQISYNIRFFRDQQNWTQKELAEKLSTSRSVVAKWESNTVTPDVNALIKLSNLFSVSLDHLTGNHTFRDDLLKDFKRIYSSSSKSFDEDVVELVEYLMTHPKLKKDIYRLKELSNRKQQSIHNLLSELIDQIEQI</sequence>
<dbReference type="KEGG" id="vhl:BME96_03215"/>
<dbReference type="Proteomes" id="UP000621631">
    <property type="component" value="Unassembled WGS sequence"/>
</dbReference>
<dbReference type="CDD" id="cd00093">
    <property type="entry name" value="HTH_XRE"/>
    <property type="match status" value="1"/>
</dbReference>
<organism evidence="3 5">
    <name type="scientific">Virgibacillus halodenitrificans</name>
    <name type="common">Bacillus halodenitrificans</name>
    <dbReference type="NCBI Taxonomy" id="1482"/>
    <lineage>
        <taxon>Bacteria</taxon>
        <taxon>Bacillati</taxon>
        <taxon>Bacillota</taxon>
        <taxon>Bacilli</taxon>
        <taxon>Bacillales</taxon>
        <taxon>Bacillaceae</taxon>
        <taxon>Virgibacillus</taxon>
    </lineage>
</organism>
<accession>A0AAC9IX00</accession>
<dbReference type="SMART" id="SM00530">
    <property type="entry name" value="HTH_XRE"/>
    <property type="match status" value="1"/>
</dbReference>
<name>A0AAC9IX00_VIRHA</name>
<gene>
    <name evidence="3" type="ORF">BME96_03215</name>
    <name evidence="4" type="ORF">IC602_19230</name>
</gene>
<dbReference type="EMBL" id="JACWEZ010000025">
    <property type="protein sequence ID" value="MBD1224751.1"/>
    <property type="molecule type" value="Genomic_DNA"/>
</dbReference>
<dbReference type="PANTHER" id="PTHR46558:SF13">
    <property type="entry name" value="HTH-TYPE TRANSCRIPTIONAL REGULATOR IMMR"/>
    <property type="match status" value="1"/>
</dbReference>
<dbReference type="Proteomes" id="UP000182945">
    <property type="component" value="Chromosome"/>
</dbReference>
<proteinExistence type="predicted"/>
<reference evidence="3 5" key="1">
    <citation type="submission" date="2016-11" db="EMBL/GenBank/DDBJ databases">
        <title>Complete genome sequencing of Virgibacillus halodenitrificans PDB-F2.</title>
        <authorList>
            <person name="Sun Z."/>
            <person name="Zhou Y."/>
            <person name="Li H."/>
        </authorList>
    </citation>
    <scope>NUCLEOTIDE SEQUENCE [LARGE SCALE GENOMIC DNA]</scope>
    <source>
        <strain evidence="3 5">PDB-F2</strain>
    </source>
</reference>
<evidence type="ECO:0000256" key="1">
    <source>
        <dbReference type="ARBA" id="ARBA00023125"/>
    </source>
</evidence>
<dbReference type="Gene3D" id="1.10.260.40">
    <property type="entry name" value="lambda repressor-like DNA-binding domains"/>
    <property type="match status" value="1"/>
</dbReference>
<dbReference type="PROSITE" id="PS50943">
    <property type="entry name" value="HTH_CROC1"/>
    <property type="match status" value="1"/>
</dbReference>
<dbReference type="EMBL" id="CP017962">
    <property type="protein sequence ID" value="APC47252.1"/>
    <property type="molecule type" value="Genomic_DNA"/>
</dbReference>
<protein>
    <submittedName>
        <fullName evidence="4">Helix-turn-helix transcriptional regulator</fullName>
    </submittedName>
</protein>
<dbReference type="GeneID" id="71513394"/>
<dbReference type="InterPro" id="IPR001387">
    <property type="entry name" value="Cro/C1-type_HTH"/>
</dbReference>
<reference evidence="4 6" key="2">
    <citation type="submission" date="2020-09" db="EMBL/GenBank/DDBJ databases">
        <title>Draft Genome Sequences of Oil-Oxidizing Bacteria Halomonas titanicae, Marinobacter lutaoensis, and Virgibacillus halodenitrificans Isolated from Highly Saline Environments.</title>
        <authorList>
            <person name="Grouzdev D.S."/>
            <person name="Sokolova D.S."/>
            <person name="Semenova E.M."/>
            <person name="Borzenkov I.A."/>
            <person name="Bidzhieva S.K."/>
            <person name="Poltaraus A.B."/>
            <person name="Nazina T.N."/>
        </authorList>
    </citation>
    <scope>NUCLEOTIDE SEQUENCE [LARGE SCALE GENOMIC DNA]</scope>
    <source>
        <strain evidence="4 6">VKM B-3472D</strain>
    </source>
</reference>
<evidence type="ECO:0000313" key="4">
    <source>
        <dbReference type="EMBL" id="MBD1224751.1"/>
    </source>
</evidence>
<dbReference type="InterPro" id="IPR010982">
    <property type="entry name" value="Lambda_DNA-bd_dom_sf"/>
</dbReference>
<evidence type="ECO:0000259" key="2">
    <source>
        <dbReference type="PROSITE" id="PS50943"/>
    </source>
</evidence>
<evidence type="ECO:0000313" key="3">
    <source>
        <dbReference type="EMBL" id="APC47252.1"/>
    </source>
</evidence>
<dbReference type="AlphaFoldDB" id="A0AAC9IX00"/>
<keyword evidence="1" id="KW-0238">DNA-binding</keyword>